<protein>
    <submittedName>
        <fullName evidence="1">Uncharacterized protein</fullName>
    </submittedName>
</protein>
<organism evidence="1 2">
    <name type="scientific">Candidatus Woesebacteria bacterium RIFCSPHIGHO2_01_FULL_38_9</name>
    <dbReference type="NCBI Taxonomy" id="1802492"/>
    <lineage>
        <taxon>Bacteria</taxon>
        <taxon>Candidatus Woeseibacteriota</taxon>
    </lineage>
</organism>
<dbReference type="EMBL" id="MGGE01000035">
    <property type="protein sequence ID" value="OGM20775.1"/>
    <property type="molecule type" value="Genomic_DNA"/>
</dbReference>
<sequence length="190" mass="21542">MRKLLSTFLKYKFVVLILVVLISAVVLARTTPIEEKLTTAPQGGASYKSIVPGISSEKEVIDKLGNPLNTKTEADKKILEYQSTSPFVPHKFTLENNTVILVKEIVTLEDKISSQVLKQKYGEPPYKLFDQTSYSSTFFLFVYPEKGIAYLGHQDGTVIEVWYFQPTNLNTFMQKYAPNYSLNLPVQQGY</sequence>
<gene>
    <name evidence="1" type="ORF">A2714_03800</name>
</gene>
<dbReference type="AlphaFoldDB" id="A0A1F7Y2K3"/>
<evidence type="ECO:0000313" key="2">
    <source>
        <dbReference type="Proteomes" id="UP000178419"/>
    </source>
</evidence>
<comment type="caution">
    <text evidence="1">The sequence shown here is derived from an EMBL/GenBank/DDBJ whole genome shotgun (WGS) entry which is preliminary data.</text>
</comment>
<dbReference type="Proteomes" id="UP000178419">
    <property type="component" value="Unassembled WGS sequence"/>
</dbReference>
<name>A0A1F7Y2K3_9BACT</name>
<evidence type="ECO:0000313" key="1">
    <source>
        <dbReference type="EMBL" id="OGM20775.1"/>
    </source>
</evidence>
<proteinExistence type="predicted"/>
<accession>A0A1F7Y2K3</accession>
<reference evidence="1 2" key="1">
    <citation type="journal article" date="2016" name="Nat. Commun.">
        <title>Thousands of microbial genomes shed light on interconnected biogeochemical processes in an aquifer system.</title>
        <authorList>
            <person name="Anantharaman K."/>
            <person name="Brown C.T."/>
            <person name="Hug L.A."/>
            <person name="Sharon I."/>
            <person name="Castelle C.J."/>
            <person name="Probst A.J."/>
            <person name="Thomas B.C."/>
            <person name="Singh A."/>
            <person name="Wilkins M.J."/>
            <person name="Karaoz U."/>
            <person name="Brodie E.L."/>
            <person name="Williams K.H."/>
            <person name="Hubbard S.S."/>
            <person name="Banfield J.F."/>
        </authorList>
    </citation>
    <scope>NUCLEOTIDE SEQUENCE [LARGE SCALE GENOMIC DNA]</scope>
</reference>